<sequence>MDDNDVKFVVDNMLGSLSRWLRILGYDTVYHKDLEDWKILQIAEEENRYIVTRDRGLHRRALNKGLKSIYLWMDDLEERLSFIALTTGIKLSVDFSNTRCPEDNTPLRKVGKQMVKDKVPERVYKLHEDFWECPRCGKVYWIGRHWRMIEKVLETARKKLDESRKDIKKGIIDVAGSP</sequence>
<dbReference type="SUPFAM" id="SSF88723">
    <property type="entry name" value="PIN domain-like"/>
    <property type="match status" value="1"/>
</dbReference>
<reference evidence="2" key="1">
    <citation type="journal article" date="2020" name="mSystems">
        <title>Genome- and Community-Level Interaction Insights into Carbon Utilization and Element Cycling Functions of Hydrothermarchaeota in Hydrothermal Sediment.</title>
        <authorList>
            <person name="Zhou Z."/>
            <person name="Liu Y."/>
            <person name="Xu W."/>
            <person name="Pan J."/>
            <person name="Luo Z.H."/>
            <person name="Li M."/>
        </authorList>
    </citation>
    <scope>NUCLEOTIDE SEQUENCE [LARGE SCALE GENOMIC DNA]</scope>
    <source>
        <strain evidence="2">SpSt-23</strain>
    </source>
</reference>
<evidence type="ECO:0000313" key="2">
    <source>
        <dbReference type="EMBL" id="HEF87564.1"/>
    </source>
</evidence>
<evidence type="ECO:0000259" key="1">
    <source>
        <dbReference type="Pfam" id="PF01927"/>
    </source>
</evidence>
<gene>
    <name evidence="2" type="ORF">ENP55_04625</name>
</gene>
<feature type="domain" description="Mut7-C RNAse" evidence="1">
    <location>
        <begin position="7"/>
        <end position="152"/>
    </location>
</feature>
<proteinExistence type="predicted"/>
<organism evidence="2">
    <name type="scientific">Thermosphaera aggregans</name>
    <dbReference type="NCBI Taxonomy" id="54254"/>
    <lineage>
        <taxon>Archaea</taxon>
        <taxon>Thermoproteota</taxon>
        <taxon>Thermoprotei</taxon>
        <taxon>Desulfurococcales</taxon>
        <taxon>Desulfurococcaceae</taxon>
        <taxon>Thermosphaera</taxon>
    </lineage>
</organism>
<comment type="caution">
    <text evidence="2">The sequence shown here is derived from an EMBL/GenBank/DDBJ whole genome shotgun (WGS) entry which is preliminary data.</text>
</comment>
<dbReference type="EMBL" id="DSJT01000023">
    <property type="protein sequence ID" value="HEF87564.1"/>
    <property type="molecule type" value="Genomic_DNA"/>
</dbReference>
<dbReference type="Pfam" id="PF01927">
    <property type="entry name" value="Mut7-C"/>
    <property type="match status" value="1"/>
</dbReference>
<dbReference type="AlphaFoldDB" id="A0A7C2FYA4"/>
<dbReference type="InterPro" id="IPR002782">
    <property type="entry name" value="Mut7-C_RNAse_dom"/>
</dbReference>
<name>A0A7C2FYA4_9CREN</name>
<accession>A0A7C2FYA4</accession>
<dbReference type="PANTHER" id="PTHR39081:SF1">
    <property type="entry name" value="MUT7-C RNASE DOMAIN-CONTAINING PROTEIN"/>
    <property type="match status" value="1"/>
</dbReference>
<protein>
    <recommendedName>
        <fullName evidence="1">Mut7-C RNAse domain-containing protein</fullName>
    </recommendedName>
</protein>
<dbReference type="InterPro" id="IPR029060">
    <property type="entry name" value="PIN-like_dom_sf"/>
</dbReference>
<dbReference type="PANTHER" id="PTHR39081">
    <property type="entry name" value="MUT7-C DOMAIN-CONTAINING PROTEIN"/>
    <property type="match status" value="1"/>
</dbReference>